<dbReference type="STRING" id="6412.T1F9D8"/>
<dbReference type="EMBL" id="KB096900">
    <property type="protein sequence ID" value="ESO00597.1"/>
    <property type="molecule type" value="Genomic_DNA"/>
</dbReference>
<evidence type="ECO:0000259" key="3">
    <source>
        <dbReference type="PROSITE" id="PS51444"/>
    </source>
</evidence>
<feature type="region of interest" description="Disordered" evidence="2">
    <location>
        <begin position="483"/>
        <end position="510"/>
    </location>
</feature>
<proteinExistence type="predicted"/>
<dbReference type="AlphaFoldDB" id="T1F9D8"/>
<reference evidence="4 6" key="2">
    <citation type="journal article" date="2013" name="Nature">
        <title>Insights into bilaterian evolution from three spiralian genomes.</title>
        <authorList>
            <person name="Simakov O."/>
            <person name="Marletaz F."/>
            <person name="Cho S.J."/>
            <person name="Edsinger-Gonzales E."/>
            <person name="Havlak P."/>
            <person name="Hellsten U."/>
            <person name="Kuo D.H."/>
            <person name="Larsson T."/>
            <person name="Lv J."/>
            <person name="Arendt D."/>
            <person name="Savage R."/>
            <person name="Osoegawa K."/>
            <person name="de Jong P."/>
            <person name="Grimwood J."/>
            <person name="Chapman J.A."/>
            <person name="Shapiro H."/>
            <person name="Aerts A."/>
            <person name="Otillar R.P."/>
            <person name="Terry A.Y."/>
            <person name="Boore J.L."/>
            <person name="Grigoriev I.V."/>
            <person name="Lindberg D.R."/>
            <person name="Seaver E.C."/>
            <person name="Weisblat D.A."/>
            <person name="Putnam N.H."/>
            <person name="Rokhsar D.S."/>
        </authorList>
    </citation>
    <scope>NUCLEOTIDE SEQUENCE</scope>
</reference>
<evidence type="ECO:0000313" key="5">
    <source>
        <dbReference type="EnsemblMetazoa" id="HelroP175566"/>
    </source>
</evidence>
<dbReference type="SUPFAM" id="SSF101447">
    <property type="entry name" value="Formin homology 2 domain (FH2 domain)"/>
    <property type="match status" value="1"/>
</dbReference>
<feature type="compositionally biased region" description="Polar residues" evidence="2">
    <location>
        <begin position="68"/>
        <end position="78"/>
    </location>
</feature>
<dbReference type="PANTHER" id="PTHR46345">
    <property type="entry name" value="INVERTED FORMIN-2"/>
    <property type="match status" value="1"/>
</dbReference>
<keyword evidence="6" id="KW-1185">Reference proteome</keyword>
<dbReference type="RefSeq" id="XP_009021234.1">
    <property type="nucleotide sequence ID" value="XM_009022986.1"/>
</dbReference>
<feature type="region of interest" description="Disordered" evidence="2">
    <location>
        <begin position="365"/>
        <end position="432"/>
    </location>
</feature>
<feature type="coiled-coil region" evidence="1">
    <location>
        <begin position="252"/>
        <end position="279"/>
    </location>
</feature>
<feature type="domain" description="FH2" evidence="3">
    <location>
        <begin position="1"/>
        <end position="64"/>
    </location>
</feature>
<protein>
    <recommendedName>
        <fullName evidence="3">FH2 domain-containing protein</fullName>
    </recommendedName>
</protein>
<keyword evidence="1" id="KW-0175">Coiled coil</keyword>
<feature type="compositionally biased region" description="Polar residues" evidence="2">
    <location>
        <begin position="729"/>
        <end position="744"/>
    </location>
</feature>
<dbReference type="CTD" id="20205437"/>
<dbReference type="EMBL" id="AMQM01005332">
    <property type="status" value="NOT_ANNOTATED_CDS"/>
    <property type="molecule type" value="Genomic_DNA"/>
</dbReference>
<evidence type="ECO:0000256" key="2">
    <source>
        <dbReference type="SAM" id="MobiDB-lite"/>
    </source>
</evidence>
<dbReference type="InterPro" id="IPR015425">
    <property type="entry name" value="FH2_Formin"/>
</dbReference>
<dbReference type="Proteomes" id="UP000015101">
    <property type="component" value="Unassembled WGS sequence"/>
</dbReference>
<sequence length="795" mass="89375">MDEVEQMRLELCQYFCDDEQSFKLDECITVVDSFCKRFITAHNENKERDLQMERAAQRKQEREKIRIQGSTAPSSNSDNDGHEFSVLGQVQQTQPTHRVRSASITRRFDLGINEKGDETRDLMNILLQPSTNLDTLESIRFNSLRINRRKSKNYIENVDRERSPLNCNNSQPTCLDSLLLSNNSCDKPTEETTDRNEYSFVRRSRTRSSCPSRVQKVDSLSPVDIEENNKAVMRNKDSGDTAKHDQLDKRLSREIAMKAASYEQQIRELESSLEMFNSDLNLNESLTSPKIQLSAPEKLEDFKVDNALHLSTPPPPPAASLNVKERMKRLTQLYSGLEPQEVEMKRTHNYGREVNATANSINSNVSNIKNLHNRDSTSSSVTSEKHYSDKLSDNNFKDEGFDSEEFSNTSTSQKSSRNSSRERDSGSVNINVTNDLPIDFQKITTTPSLNNNFKTSKQEKVLSLSSTNVKPKQIIDRSNEMHPTTARSNVHSKISSMRPTTSGLSTESQKTRPYQFRTNFGSTIANFNHKPPNAFNRTASKPASRVTPLAAEKSKQEKEKRVKSETIYKTSNPPATSTDKKRTSLRDSSASSQNNFKSTSTVSASGKKQRSSSATGVRRRDLQSYTNAVEAKLRHTRLDPITNLTASFLLDSTKKQPHLSRDDRPKNSKPSPPAYALNGNKSSLMKLSTLSLNGNPSDAPRKRNGSSSSNRSNLSNTTATNTTTQKSSDSSFVRGSTARSTMPTPASVERNKCKLTITLKTNKPKTLLDRPSKDVAQTTTLKMTRPIKPTMLRKH</sequence>
<dbReference type="PROSITE" id="PS51444">
    <property type="entry name" value="FH2"/>
    <property type="match status" value="1"/>
</dbReference>
<accession>T1F9D8</accession>
<feature type="compositionally biased region" description="Basic and acidic residues" evidence="2">
    <location>
        <begin position="54"/>
        <end position="66"/>
    </location>
</feature>
<evidence type="ECO:0000313" key="4">
    <source>
        <dbReference type="EMBL" id="ESO00597.1"/>
    </source>
</evidence>
<feature type="compositionally biased region" description="Polar residues" evidence="2">
    <location>
        <begin position="586"/>
        <end position="615"/>
    </location>
</feature>
<feature type="compositionally biased region" description="Basic and acidic residues" evidence="2">
    <location>
        <begin position="552"/>
        <end position="566"/>
    </location>
</feature>
<feature type="compositionally biased region" description="Polar residues" evidence="2">
    <location>
        <begin position="567"/>
        <end position="577"/>
    </location>
</feature>
<reference evidence="6" key="1">
    <citation type="submission" date="2012-12" db="EMBL/GenBank/DDBJ databases">
        <authorList>
            <person name="Hellsten U."/>
            <person name="Grimwood J."/>
            <person name="Chapman J.A."/>
            <person name="Shapiro H."/>
            <person name="Aerts A."/>
            <person name="Otillar R.P."/>
            <person name="Terry A.Y."/>
            <person name="Boore J.L."/>
            <person name="Simakov O."/>
            <person name="Marletaz F."/>
            <person name="Cho S.-J."/>
            <person name="Edsinger-Gonzales E."/>
            <person name="Havlak P."/>
            <person name="Kuo D.-H."/>
            <person name="Larsson T."/>
            <person name="Lv J."/>
            <person name="Arendt D."/>
            <person name="Savage R."/>
            <person name="Osoegawa K."/>
            <person name="de Jong P."/>
            <person name="Lindberg D.R."/>
            <person name="Seaver E.C."/>
            <person name="Weisblat D.A."/>
            <person name="Putnam N.H."/>
            <person name="Grigoriev I.V."/>
            <person name="Rokhsar D.S."/>
        </authorList>
    </citation>
    <scope>NUCLEOTIDE SEQUENCE</scope>
</reference>
<dbReference type="PANTHER" id="PTHR46345:SF8">
    <property type="entry name" value="FORMIN 3, ISOFORM B"/>
    <property type="match status" value="1"/>
</dbReference>
<feature type="region of interest" description="Disordered" evidence="2">
    <location>
        <begin position="523"/>
        <end position="621"/>
    </location>
</feature>
<name>T1F9D8_HELRO</name>
<feature type="compositionally biased region" description="Basic and acidic residues" evidence="2">
    <location>
        <begin position="383"/>
        <end position="400"/>
    </location>
</feature>
<dbReference type="Gene3D" id="1.20.58.2220">
    <property type="entry name" value="Formin, FH2 domain"/>
    <property type="match status" value="1"/>
</dbReference>
<feature type="compositionally biased region" description="Low complexity" evidence="2">
    <location>
        <begin position="681"/>
        <end position="692"/>
    </location>
</feature>
<gene>
    <name evidence="5" type="primary">20205437</name>
    <name evidence="4" type="ORF">HELRODRAFT_175566</name>
</gene>
<dbReference type="KEGG" id="hro:HELRODRAFT_175566"/>
<organism evidence="5 6">
    <name type="scientific">Helobdella robusta</name>
    <name type="common">Californian leech</name>
    <dbReference type="NCBI Taxonomy" id="6412"/>
    <lineage>
        <taxon>Eukaryota</taxon>
        <taxon>Metazoa</taxon>
        <taxon>Spiralia</taxon>
        <taxon>Lophotrochozoa</taxon>
        <taxon>Annelida</taxon>
        <taxon>Clitellata</taxon>
        <taxon>Hirudinea</taxon>
        <taxon>Rhynchobdellida</taxon>
        <taxon>Glossiphoniidae</taxon>
        <taxon>Helobdella</taxon>
    </lineage>
</organism>
<dbReference type="GeneID" id="20205437"/>
<dbReference type="eggNOG" id="KOG1922">
    <property type="taxonomic scope" value="Eukaryota"/>
</dbReference>
<dbReference type="EnsemblMetazoa" id="HelroT175566">
    <property type="protein sequence ID" value="HelroP175566"/>
    <property type="gene ID" value="HelroG175566"/>
</dbReference>
<dbReference type="OrthoDB" id="26518at2759"/>
<dbReference type="HOGENOM" id="CLU_353471_0_0_1"/>
<evidence type="ECO:0000313" key="6">
    <source>
        <dbReference type="Proteomes" id="UP000015101"/>
    </source>
</evidence>
<dbReference type="InParanoid" id="T1F9D8"/>
<reference evidence="5" key="3">
    <citation type="submission" date="2015-06" db="UniProtKB">
        <authorList>
            <consortium name="EnsemblMetazoa"/>
        </authorList>
    </citation>
    <scope>IDENTIFICATION</scope>
</reference>
<evidence type="ECO:0000256" key="1">
    <source>
        <dbReference type="SAM" id="Coils"/>
    </source>
</evidence>
<feature type="compositionally biased region" description="Low complexity" evidence="2">
    <location>
        <begin position="705"/>
        <end position="728"/>
    </location>
</feature>
<feature type="region of interest" description="Disordered" evidence="2">
    <location>
        <begin position="652"/>
        <end position="748"/>
    </location>
</feature>
<dbReference type="InterPro" id="IPR042201">
    <property type="entry name" value="FH2_Formin_sf"/>
</dbReference>
<feature type="region of interest" description="Disordered" evidence="2">
    <location>
        <begin position="54"/>
        <end position="102"/>
    </location>
</feature>
<feature type="compositionally biased region" description="Low complexity" evidence="2">
    <location>
        <begin position="407"/>
        <end position="418"/>
    </location>
</feature>